<feature type="transmembrane region" description="Helical" evidence="1">
    <location>
        <begin position="109"/>
        <end position="128"/>
    </location>
</feature>
<dbReference type="AlphaFoldDB" id="W9SD04"/>
<evidence type="ECO:0000313" key="3">
    <source>
        <dbReference type="Proteomes" id="UP000030645"/>
    </source>
</evidence>
<organism evidence="2 3">
    <name type="scientific">Morus notabilis</name>
    <dbReference type="NCBI Taxonomy" id="981085"/>
    <lineage>
        <taxon>Eukaryota</taxon>
        <taxon>Viridiplantae</taxon>
        <taxon>Streptophyta</taxon>
        <taxon>Embryophyta</taxon>
        <taxon>Tracheophyta</taxon>
        <taxon>Spermatophyta</taxon>
        <taxon>Magnoliopsida</taxon>
        <taxon>eudicotyledons</taxon>
        <taxon>Gunneridae</taxon>
        <taxon>Pentapetalae</taxon>
        <taxon>rosids</taxon>
        <taxon>fabids</taxon>
        <taxon>Rosales</taxon>
        <taxon>Moraceae</taxon>
        <taxon>Moreae</taxon>
        <taxon>Morus</taxon>
    </lineage>
</organism>
<reference evidence="3" key="1">
    <citation type="submission" date="2013-01" db="EMBL/GenBank/DDBJ databases">
        <title>Draft Genome Sequence of a Mulberry Tree, Morus notabilis C.K. Schneid.</title>
        <authorList>
            <person name="He N."/>
            <person name="Zhao S."/>
        </authorList>
    </citation>
    <scope>NUCLEOTIDE SEQUENCE</scope>
</reference>
<evidence type="ECO:0000256" key="1">
    <source>
        <dbReference type="SAM" id="Phobius"/>
    </source>
</evidence>
<keyword evidence="1" id="KW-0812">Transmembrane</keyword>
<keyword evidence="1" id="KW-0472">Membrane</keyword>
<gene>
    <name evidence="2" type="ORF">L484_026775</name>
</gene>
<accession>W9SD04</accession>
<dbReference type="EMBL" id="KE346359">
    <property type="protein sequence ID" value="EXC35468.1"/>
    <property type="molecule type" value="Genomic_DNA"/>
</dbReference>
<feature type="transmembrane region" description="Helical" evidence="1">
    <location>
        <begin position="148"/>
        <end position="170"/>
    </location>
</feature>
<evidence type="ECO:0000313" key="2">
    <source>
        <dbReference type="EMBL" id="EXC35468.1"/>
    </source>
</evidence>
<proteinExistence type="predicted"/>
<dbReference type="Proteomes" id="UP000030645">
    <property type="component" value="Unassembled WGS sequence"/>
</dbReference>
<protein>
    <submittedName>
        <fullName evidence="2">Uncharacterized protein</fullName>
    </submittedName>
</protein>
<sequence length="281" mass="31600">MELSESTFEEGSKEKQKLIVEGVVVDESSFEVEVKDEQICLEIQSGSTNQVVGENAKIDAQPVESTIKGIAFEDLGVKPLIFGDQSCGMLSIGFVDLLAKEARRRQWRIAWVFLTFCWTIALVPLWIWEVLQRDLSVGVYHSHKTNRGLFHVDFLELPSFHIGASYYWFISECIYQTRGRIDEIAGWENGKILGKIGLGIYTAYEICSLVEKLLNEASREFRAASDDPFQRRGGGGFRSLADLYIVIFCSGDRLPQNGAVHSGCVCWQSEPFRVVLLEGAE</sequence>
<name>W9SD04_9ROSA</name>
<keyword evidence="3" id="KW-1185">Reference proteome</keyword>
<keyword evidence="1" id="KW-1133">Transmembrane helix</keyword>